<sequence length="368" mass="44656">MNEENEIRNVPFLIFHDIKKKRMRKIILMCNKKKQKKMLLKSLNIKFIYAEENKKNVNIHIDNFLPLSINRNMSIKKKKKDIIYDDNYCNLYDINKLKIEKMKKIIKDFFYDIFLFCVNKNLSIKEISTFLSIKKYIFYKYIFKCENIINLFLQYKQIMLSHCINRIPNSIKVFSFSSLHILLKYSVRTFFKNYTFYKYIFTPNYKISFQCIHKNFNYLEIANRDSLQICSDDVEMCKEIKILESQEYLKGLLTSGVGFIDDYHDKSSVNNFLEIFYNHLNMYDVKKDCEHFEINKYEQRTDIEKAFSLIKNNILHKYDEKKKEEKKKDKEKLIRTVQNMYEDVENKIMSSLKKILNITNKDDEQEKC</sequence>
<dbReference type="InterPro" id="IPR032727">
    <property type="entry name" value="CLAMP"/>
</dbReference>
<dbReference type="AlphaFoldDB" id="A0A151LEY6"/>
<organism evidence="1 2">
    <name type="scientific">Plasmodium gaboni</name>
    <dbReference type="NCBI Taxonomy" id="647221"/>
    <lineage>
        <taxon>Eukaryota</taxon>
        <taxon>Sar</taxon>
        <taxon>Alveolata</taxon>
        <taxon>Apicomplexa</taxon>
        <taxon>Aconoidasida</taxon>
        <taxon>Haemosporida</taxon>
        <taxon>Plasmodiidae</taxon>
        <taxon>Plasmodium</taxon>
        <taxon>Plasmodium (Laverania)</taxon>
    </lineage>
</organism>
<evidence type="ECO:0000313" key="1">
    <source>
        <dbReference type="EMBL" id="KYN97427.1"/>
    </source>
</evidence>
<dbReference type="VEuPathDB" id="PlasmoDB:PGSY75_1367200"/>
<proteinExistence type="predicted"/>
<dbReference type="PANTHER" id="PTHR28457:SF1">
    <property type="entry name" value="CILIA- AND FLAGELLA-ASSOCIATED PROTEIN 119"/>
    <property type="match status" value="1"/>
</dbReference>
<evidence type="ECO:0000313" key="2">
    <source>
        <dbReference type="Proteomes" id="UP000076004"/>
    </source>
</evidence>
<evidence type="ECO:0008006" key="3">
    <source>
        <dbReference type="Google" id="ProtNLM"/>
    </source>
</evidence>
<accession>A0A151LEY6</accession>
<dbReference type="RefSeq" id="XP_018640432.1">
    <property type="nucleotide sequence ID" value="XM_018787690.1"/>
</dbReference>
<dbReference type="Proteomes" id="UP000076004">
    <property type="component" value="Chromosome 13"/>
</dbReference>
<dbReference type="EMBL" id="LVLB01000014">
    <property type="protein sequence ID" value="KYN97427.1"/>
    <property type="molecule type" value="Genomic_DNA"/>
</dbReference>
<dbReference type="PANTHER" id="PTHR28457">
    <property type="entry name" value="COILED-COIL DOMAIN-CONTAINING PROTEIN 189"/>
    <property type="match status" value="1"/>
</dbReference>
<gene>
    <name evidence="1" type="ORF">PGSY75_1367200</name>
</gene>
<dbReference type="Pfam" id="PF14769">
    <property type="entry name" value="CLAMP"/>
    <property type="match status" value="1"/>
</dbReference>
<name>A0A151LEY6_9APIC</name>
<dbReference type="GeneID" id="29778279"/>
<comment type="caution">
    <text evidence="1">The sequence shown here is derived from an EMBL/GenBank/DDBJ whole genome shotgun (WGS) entry which is preliminary data.</text>
</comment>
<dbReference type="VEuPathDB" id="PlasmoDB:PGABG01_1364900"/>
<reference evidence="1 2" key="1">
    <citation type="journal article" date="2016" name="Nat. Commun.">
        <title>Genomes of cryptic chimpanzee Plasmodium species reveal key evolutionary events leading to human malaria.</title>
        <authorList>
            <person name="Sundararaman S.A."/>
            <person name="Plenderleith L.J."/>
            <person name="Liu W."/>
            <person name="Loy D.E."/>
            <person name="Learn G.H."/>
            <person name="Li Y."/>
            <person name="Shaw K.S."/>
            <person name="Ayouba A."/>
            <person name="Peeters M."/>
            <person name="Speede S."/>
            <person name="Shaw G.M."/>
            <person name="Bushman F.D."/>
            <person name="Brisson D."/>
            <person name="Rayner J.C."/>
            <person name="Sharp P.M."/>
            <person name="Hahn B.H."/>
        </authorList>
    </citation>
    <scope>NUCLEOTIDE SEQUENCE [LARGE SCALE GENOMIC DNA]</scope>
    <source>
        <strain evidence="1 2">SY75</strain>
    </source>
</reference>
<dbReference type="KEGG" id="pgab:PGSY75_1367200"/>
<protein>
    <recommendedName>
        <fullName evidence="3">CLAMP domain-containing protein</fullName>
    </recommendedName>
</protein>